<dbReference type="AlphaFoldDB" id="A0A382PN99"/>
<dbReference type="InterPro" id="IPR038763">
    <property type="entry name" value="DHH_sf"/>
</dbReference>
<feature type="non-terminal residue" evidence="2">
    <location>
        <position position="250"/>
    </location>
</feature>
<sequence length="250" mass="26392">MQDPSTLFDGPRAAERITDAIKIGETILVHGDYDVDGICATALLTRWLRSFGGNVIPFVPHRLRDGYDFSSAGLKVATEIGAGLIITADCGTVACDSIAASRARGMDVVVTDHHTVGSELPDAFAIVNPKRAECSYPEKGLCGTAVAYKVCELVGAKLGTRLEKLHKYLDLVALATVADLVPLTGENRILVSYGLRRLADTQVLGLAALLRSSGVGNYEITAGKVGFTIAPRINAAGRVGDSADALRLLL</sequence>
<protein>
    <recommendedName>
        <fullName evidence="1">DDH domain-containing protein</fullName>
    </recommendedName>
</protein>
<dbReference type="InterPro" id="IPR001667">
    <property type="entry name" value="DDH_dom"/>
</dbReference>
<feature type="domain" description="DDH" evidence="1">
    <location>
        <begin position="27"/>
        <end position="176"/>
    </location>
</feature>
<reference evidence="2" key="1">
    <citation type="submission" date="2018-05" db="EMBL/GenBank/DDBJ databases">
        <authorList>
            <person name="Lanie J.A."/>
            <person name="Ng W.-L."/>
            <person name="Kazmierczak K.M."/>
            <person name="Andrzejewski T.M."/>
            <person name="Davidsen T.M."/>
            <person name="Wayne K.J."/>
            <person name="Tettelin H."/>
            <person name="Glass J.I."/>
            <person name="Rusch D."/>
            <person name="Podicherti R."/>
            <person name="Tsui H.-C.T."/>
            <person name="Winkler M.E."/>
        </authorList>
    </citation>
    <scope>NUCLEOTIDE SEQUENCE</scope>
</reference>
<proteinExistence type="predicted"/>
<dbReference type="Gene3D" id="3.90.1640.30">
    <property type="match status" value="1"/>
</dbReference>
<gene>
    <name evidence="2" type="ORF">METZ01_LOCUS327600</name>
</gene>
<evidence type="ECO:0000313" key="2">
    <source>
        <dbReference type="EMBL" id="SVC74746.1"/>
    </source>
</evidence>
<dbReference type="EMBL" id="UINC01108555">
    <property type="protein sequence ID" value="SVC74746.1"/>
    <property type="molecule type" value="Genomic_DNA"/>
</dbReference>
<dbReference type="GO" id="GO:0004527">
    <property type="term" value="F:exonuclease activity"/>
    <property type="evidence" value="ECO:0007669"/>
    <property type="project" value="UniProtKB-KW"/>
</dbReference>
<dbReference type="InterPro" id="IPR051673">
    <property type="entry name" value="SSDNA_exonuclease_RecJ"/>
</dbReference>
<name>A0A382PN99_9ZZZZ</name>
<dbReference type="PANTHER" id="PTHR30255">
    <property type="entry name" value="SINGLE-STRANDED-DNA-SPECIFIC EXONUCLEASE RECJ"/>
    <property type="match status" value="1"/>
</dbReference>
<dbReference type="SUPFAM" id="SSF64182">
    <property type="entry name" value="DHH phosphoesterases"/>
    <property type="match status" value="1"/>
</dbReference>
<accession>A0A382PN99</accession>
<dbReference type="PANTHER" id="PTHR30255:SF2">
    <property type="entry name" value="SINGLE-STRANDED-DNA-SPECIFIC EXONUCLEASE RECJ"/>
    <property type="match status" value="1"/>
</dbReference>
<organism evidence="2">
    <name type="scientific">marine metagenome</name>
    <dbReference type="NCBI Taxonomy" id="408172"/>
    <lineage>
        <taxon>unclassified sequences</taxon>
        <taxon>metagenomes</taxon>
        <taxon>ecological metagenomes</taxon>
    </lineage>
</organism>
<evidence type="ECO:0000259" key="1">
    <source>
        <dbReference type="Pfam" id="PF01368"/>
    </source>
</evidence>
<dbReference type="Pfam" id="PF01368">
    <property type="entry name" value="DHH"/>
    <property type="match status" value="1"/>
</dbReference>